<organism evidence="4 5">
    <name type="scientific">Pontibacter cellulosilyticus</name>
    <dbReference type="NCBI Taxonomy" id="1720253"/>
    <lineage>
        <taxon>Bacteria</taxon>
        <taxon>Pseudomonadati</taxon>
        <taxon>Bacteroidota</taxon>
        <taxon>Cytophagia</taxon>
        <taxon>Cytophagales</taxon>
        <taxon>Hymenobacteraceae</taxon>
        <taxon>Pontibacter</taxon>
    </lineage>
</organism>
<evidence type="ECO:0000259" key="3">
    <source>
        <dbReference type="PROSITE" id="PS01124"/>
    </source>
</evidence>
<accession>A0A923N6M5</accession>
<dbReference type="PROSITE" id="PS01124">
    <property type="entry name" value="HTH_ARAC_FAMILY_2"/>
    <property type="match status" value="1"/>
</dbReference>
<feature type="domain" description="HTH araC/xylS-type" evidence="3">
    <location>
        <begin position="3"/>
        <end position="101"/>
    </location>
</feature>
<dbReference type="InterPro" id="IPR018060">
    <property type="entry name" value="HTH_AraC"/>
</dbReference>
<evidence type="ECO:0000256" key="2">
    <source>
        <dbReference type="ARBA" id="ARBA00023163"/>
    </source>
</evidence>
<dbReference type="AlphaFoldDB" id="A0A923N6M5"/>
<dbReference type="SUPFAM" id="SSF55136">
    <property type="entry name" value="Probable bacterial effector-binding domain"/>
    <property type="match status" value="1"/>
</dbReference>
<dbReference type="InterPro" id="IPR009057">
    <property type="entry name" value="Homeodomain-like_sf"/>
</dbReference>
<dbReference type="Gene3D" id="1.10.10.60">
    <property type="entry name" value="Homeodomain-like"/>
    <property type="match status" value="2"/>
</dbReference>
<dbReference type="Proteomes" id="UP000603640">
    <property type="component" value="Unassembled WGS sequence"/>
</dbReference>
<keyword evidence="1" id="KW-0805">Transcription regulation</keyword>
<evidence type="ECO:0000256" key="1">
    <source>
        <dbReference type="ARBA" id="ARBA00023015"/>
    </source>
</evidence>
<dbReference type="PANTHER" id="PTHR40055:SF1">
    <property type="entry name" value="TRANSCRIPTIONAL REGULATOR YGIV-RELATED"/>
    <property type="match status" value="1"/>
</dbReference>
<dbReference type="Pfam" id="PF12833">
    <property type="entry name" value="HTH_18"/>
    <property type="match status" value="1"/>
</dbReference>
<dbReference type="InterPro" id="IPR011256">
    <property type="entry name" value="Reg_factor_effector_dom_sf"/>
</dbReference>
<name>A0A923N6M5_9BACT</name>
<proteinExistence type="predicted"/>
<dbReference type="PANTHER" id="PTHR40055">
    <property type="entry name" value="TRANSCRIPTIONAL REGULATOR YGIV-RELATED"/>
    <property type="match status" value="1"/>
</dbReference>
<dbReference type="SMART" id="SM00342">
    <property type="entry name" value="HTH_ARAC"/>
    <property type="match status" value="1"/>
</dbReference>
<dbReference type="GO" id="GO:0003700">
    <property type="term" value="F:DNA-binding transcription factor activity"/>
    <property type="evidence" value="ECO:0007669"/>
    <property type="project" value="InterPro"/>
</dbReference>
<comment type="caution">
    <text evidence="4">The sequence shown here is derived from an EMBL/GenBank/DDBJ whole genome shotgun (WGS) entry which is preliminary data.</text>
</comment>
<dbReference type="Gene3D" id="3.20.80.10">
    <property type="entry name" value="Regulatory factor, effector binding domain"/>
    <property type="match status" value="1"/>
</dbReference>
<evidence type="ECO:0000313" key="5">
    <source>
        <dbReference type="Proteomes" id="UP000603640"/>
    </source>
</evidence>
<keyword evidence="2" id="KW-0804">Transcription</keyword>
<protein>
    <submittedName>
        <fullName evidence="4">AraC family transcriptional regulator</fullName>
    </submittedName>
</protein>
<dbReference type="InterPro" id="IPR050908">
    <property type="entry name" value="SmbC-like"/>
</dbReference>
<dbReference type="RefSeq" id="WP_187065854.1">
    <property type="nucleotide sequence ID" value="NZ_JACRVF010000001.1"/>
</dbReference>
<evidence type="ECO:0000313" key="4">
    <source>
        <dbReference type="EMBL" id="MBC5991877.1"/>
    </source>
</evidence>
<dbReference type="GO" id="GO:0043565">
    <property type="term" value="F:sequence-specific DNA binding"/>
    <property type="evidence" value="ECO:0007669"/>
    <property type="project" value="InterPro"/>
</dbReference>
<dbReference type="InterPro" id="IPR010499">
    <property type="entry name" value="AraC_E-bd"/>
</dbReference>
<dbReference type="EMBL" id="JACRVF010000001">
    <property type="protein sequence ID" value="MBC5991877.1"/>
    <property type="molecule type" value="Genomic_DNA"/>
</dbReference>
<dbReference type="SMART" id="SM00871">
    <property type="entry name" value="AraC_E_bind"/>
    <property type="match status" value="1"/>
</dbReference>
<dbReference type="SUPFAM" id="SSF46689">
    <property type="entry name" value="Homeodomain-like"/>
    <property type="match status" value="2"/>
</dbReference>
<reference evidence="4" key="1">
    <citation type="submission" date="2020-08" db="EMBL/GenBank/DDBJ databases">
        <title>Pontibacter sp. SD6 16S ribosomal RNA gene Genome sequencing and assembly.</title>
        <authorList>
            <person name="Kang M."/>
        </authorList>
    </citation>
    <scope>NUCLEOTIDE SEQUENCE</scope>
    <source>
        <strain evidence="4">SD6</strain>
    </source>
</reference>
<gene>
    <name evidence="4" type="ORF">H8S84_03400</name>
</gene>
<keyword evidence="5" id="KW-1185">Reference proteome</keyword>
<sequence length="271" mass="31020">MIREVLHHITHHLDEEISLEKLARLSGYSPFHLHRMLKDELNEPIGNYIKRQRVGTAAYLLALTRVPVSEIKFLVGYNNNSAFSRAFKDIMSCSPKAYRENNQFKNSIAALEGYLSLKAKTVVLSHPQALLFPSLGNYFSPDTYKVWKEVKEYLQVSGLKEDDFEYYGILYGCQTVNPGSNRYDAAILAKPSVTLPKNKFFQSQLSGGKFVSYTFCCPFEEMKNSCLLIGKHLSEQSGFQHRDDVSYFKYHSLPDGRSLDNLLIDWLLPVQ</sequence>